<name>A0A220MFH2_9BACL</name>
<keyword evidence="1" id="KW-1133">Transmembrane helix</keyword>
<dbReference type="Proteomes" id="UP000197781">
    <property type="component" value="Chromosome"/>
</dbReference>
<accession>A0A220MFH2</accession>
<keyword evidence="1" id="KW-0472">Membrane</keyword>
<gene>
    <name evidence="2" type="ORF">BP422_09595</name>
</gene>
<dbReference type="AlphaFoldDB" id="A0A220MFH2"/>
<feature type="transmembrane region" description="Helical" evidence="1">
    <location>
        <begin position="6"/>
        <end position="24"/>
    </location>
</feature>
<reference evidence="2 3" key="1">
    <citation type="submission" date="2016-11" db="EMBL/GenBank/DDBJ databases">
        <authorList>
            <person name="Jaros S."/>
            <person name="Januszkiewicz K."/>
            <person name="Wedrychowicz H."/>
        </authorList>
    </citation>
    <scope>NUCLEOTIDE SEQUENCE [LARGE SCALE GENOMIC DNA]</scope>
    <source>
        <strain evidence="2 3">NF2</strain>
    </source>
</reference>
<evidence type="ECO:0000313" key="2">
    <source>
        <dbReference type="EMBL" id="ASJ53784.1"/>
    </source>
</evidence>
<dbReference type="RefSeq" id="WP_088907575.1">
    <property type="nucleotide sequence ID" value="NZ_CP018145.1"/>
</dbReference>
<keyword evidence="1" id="KW-0812">Transmembrane</keyword>
<evidence type="ECO:0000313" key="3">
    <source>
        <dbReference type="Proteomes" id="UP000197781"/>
    </source>
</evidence>
<evidence type="ECO:0000256" key="1">
    <source>
        <dbReference type="SAM" id="Phobius"/>
    </source>
</evidence>
<dbReference type="EMBL" id="CP018145">
    <property type="protein sequence ID" value="ASJ53784.1"/>
    <property type="molecule type" value="Genomic_DNA"/>
</dbReference>
<dbReference type="KEGG" id="bfm:BP422_09595"/>
<sequence>MIYIIYYIVFQILLFITLLIISKIKDKRLHQDHGEIVPPGFEPTNEVTIDPVTHEKRRVYFNPKTGDRYYKVEK</sequence>
<proteinExistence type="predicted"/>
<protein>
    <recommendedName>
        <fullName evidence="4">HD family phosphohydrolase</fullName>
    </recommendedName>
</protein>
<evidence type="ECO:0008006" key="4">
    <source>
        <dbReference type="Google" id="ProtNLM"/>
    </source>
</evidence>
<organism evidence="2 3">
    <name type="scientific">Brevibacillus formosus</name>
    <dbReference type="NCBI Taxonomy" id="54913"/>
    <lineage>
        <taxon>Bacteria</taxon>
        <taxon>Bacillati</taxon>
        <taxon>Bacillota</taxon>
        <taxon>Bacilli</taxon>
        <taxon>Bacillales</taxon>
        <taxon>Paenibacillaceae</taxon>
        <taxon>Brevibacillus</taxon>
    </lineage>
</organism>